<evidence type="ECO:0000256" key="1">
    <source>
        <dbReference type="SAM" id="MobiDB-lite"/>
    </source>
</evidence>
<reference evidence="2" key="1">
    <citation type="submission" date="2021-01" db="EMBL/GenBank/DDBJ databases">
        <authorList>
            <person name="Corre E."/>
            <person name="Pelletier E."/>
            <person name="Niang G."/>
            <person name="Scheremetjew M."/>
            <person name="Finn R."/>
            <person name="Kale V."/>
            <person name="Holt S."/>
            <person name="Cochrane G."/>
            <person name="Meng A."/>
            <person name="Brown T."/>
            <person name="Cohen L."/>
        </authorList>
    </citation>
    <scope>NUCLEOTIDE SEQUENCE</scope>
    <source>
        <strain evidence="2">CCMP281</strain>
    </source>
</reference>
<dbReference type="AlphaFoldDB" id="A0A7S3AFB1"/>
<accession>A0A7S3AFB1</accession>
<dbReference type="EMBL" id="HBHX01006582">
    <property type="protein sequence ID" value="CAE0102948.1"/>
    <property type="molecule type" value="Transcribed_RNA"/>
</dbReference>
<feature type="region of interest" description="Disordered" evidence="1">
    <location>
        <begin position="69"/>
        <end position="105"/>
    </location>
</feature>
<name>A0A7S3AFB1_9EUKA</name>
<proteinExistence type="predicted"/>
<sequence length="105" mass="12152">MRRAATTQRATLTQRESTAKARELLLMKKQHNHVLDRHQDRDLTRRIKEDRQRTIDEHRLKRDEILTARRASPPAAAELSQALRSRPVQLIPSPPLAPRGRPVAQ</sequence>
<protein>
    <submittedName>
        <fullName evidence="2">Uncharacterized protein</fullName>
    </submittedName>
</protein>
<organism evidence="2">
    <name type="scientific">Haptolina ericina</name>
    <dbReference type="NCBI Taxonomy" id="156174"/>
    <lineage>
        <taxon>Eukaryota</taxon>
        <taxon>Haptista</taxon>
        <taxon>Haptophyta</taxon>
        <taxon>Prymnesiophyceae</taxon>
        <taxon>Prymnesiales</taxon>
        <taxon>Prymnesiaceae</taxon>
        <taxon>Haptolina</taxon>
    </lineage>
</organism>
<gene>
    <name evidence="2" type="ORF">HERI1096_LOCUS3606</name>
</gene>
<evidence type="ECO:0000313" key="2">
    <source>
        <dbReference type="EMBL" id="CAE0102948.1"/>
    </source>
</evidence>